<organism evidence="4">
    <name type="scientific">viral metagenome</name>
    <dbReference type="NCBI Taxonomy" id="1070528"/>
    <lineage>
        <taxon>unclassified sequences</taxon>
        <taxon>metagenomes</taxon>
        <taxon>organismal metagenomes</taxon>
    </lineage>
</organism>
<evidence type="ECO:0000256" key="1">
    <source>
        <dbReference type="ARBA" id="ARBA00022980"/>
    </source>
</evidence>
<evidence type="ECO:0000256" key="2">
    <source>
        <dbReference type="ARBA" id="ARBA00023274"/>
    </source>
</evidence>
<reference evidence="4" key="1">
    <citation type="journal article" date="2020" name="Nature">
        <title>Giant virus diversity and host interactions through global metagenomics.</title>
        <authorList>
            <person name="Schulz F."/>
            <person name="Roux S."/>
            <person name="Paez-Espino D."/>
            <person name="Jungbluth S."/>
            <person name="Walsh D.A."/>
            <person name="Denef V.J."/>
            <person name="McMahon K.D."/>
            <person name="Konstantinidis K.T."/>
            <person name="Eloe-Fadrosh E.A."/>
            <person name="Kyrpides N.C."/>
            <person name="Woyke T."/>
        </authorList>
    </citation>
    <scope>NUCLEOTIDE SEQUENCE</scope>
    <source>
        <strain evidence="4">GVMAG-M-3300025860-20</strain>
    </source>
</reference>
<feature type="compositionally biased region" description="Polar residues" evidence="3">
    <location>
        <begin position="56"/>
        <end position="67"/>
    </location>
</feature>
<name>A0A6C0J9P3_9ZZZZ</name>
<dbReference type="PANTHER" id="PTHR12650">
    <property type="entry name" value="40S RIBOSOMAL PROTEIN S30/UBIQUITIN-LIKE PROTEIN FUBI"/>
    <property type="match status" value="1"/>
</dbReference>
<protein>
    <recommendedName>
        <fullName evidence="5">40S ribosomal protein S30</fullName>
    </recommendedName>
</protein>
<keyword evidence="2" id="KW-0687">Ribonucleoprotein</keyword>
<keyword evidence="1" id="KW-0689">Ribosomal protein</keyword>
<dbReference type="GO" id="GO:0022627">
    <property type="term" value="C:cytosolic small ribosomal subunit"/>
    <property type="evidence" value="ECO:0007669"/>
    <property type="project" value="TreeGrafter"/>
</dbReference>
<dbReference type="InterPro" id="IPR006846">
    <property type="entry name" value="Ribosomal_eS30"/>
</dbReference>
<dbReference type="Pfam" id="PF04758">
    <property type="entry name" value="Ribosomal_S30"/>
    <property type="match status" value="1"/>
</dbReference>
<proteinExistence type="predicted"/>
<dbReference type="GO" id="GO:0006412">
    <property type="term" value="P:translation"/>
    <property type="evidence" value="ECO:0007669"/>
    <property type="project" value="InterPro"/>
</dbReference>
<evidence type="ECO:0000313" key="4">
    <source>
        <dbReference type="EMBL" id="QHU00718.1"/>
    </source>
</evidence>
<evidence type="ECO:0008006" key="5">
    <source>
        <dbReference type="Google" id="ProtNLM"/>
    </source>
</evidence>
<accession>A0A6C0J9P3</accession>
<sequence length="67" mass="7542">MAHGSLAKAGKVKNQTPKVDKQEKKKSLTGRAKQRKKYNRKIVSNTDKNGILNLSRYKSNSSPNKKD</sequence>
<dbReference type="EMBL" id="MN740329">
    <property type="protein sequence ID" value="QHU00718.1"/>
    <property type="molecule type" value="Genomic_DNA"/>
</dbReference>
<dbReference type="AlphaFoldDB" id="A0A6C0J9P3"/>
<dbReference type="GO" id="GO:0003735">
    <property type="term" value="F:structural constituent of ribosome"/>
    <property type="evidence" value="ECO:0007669"/>
    <property type="project" value="InterPro"/>
</dbReference>
<dbReference type="PANTHER" id="PTHR12650:SF15">
    <property type="entry name" value="RIBOSOMAL PROTEIN S30, ISOFORM A"/>
    <property type="match status" value="1"/>
</dbReference>
<feature type="region of interest" description="Disordered" evidence="3">
    <location>
        <begin position="1"/>
        <end position="67"/>
    </location>
</feature>
<evidence type="ECO:0000256" key="3">
    <source>
        <dbReference type="SAM" id="MobiDB-lite"/>
    </source>
</evidence>